<keyword evidence="2" id="KW-1185">Reference proteome</keyword>
<comment type="caution">
    <text evidence="1">The sequence shown here is derived from an EMBL/GenBank/DDBJ whole genome shotgun (WGS) entry which is preliminary data.</text>
</comment>
<dbReference type="Proteomes" id="UP000831701">
    <property type="component" value="Chromosome 8"/>
</dbReference>
<name>A0ACB8WMF0_9TELE</name>
<sequence length="686" mass="75688">GIGLALCERLLSQDTEGLQLCLACRNMRRAQAARSALLASHPTAQVALLQMDTSSISSVITAAQELKLRYNRLDHLYLNAGIMPNPQFDVKAFFKGLFSSHVVSMFATGEGILTQKDSATSDGLQEVFATNLFGHYLLIRELEPILCQTNRTSQLIWTSSSNAHRSAFSLEDIQHQRGTQPYSSSKYASDLLSLALNTHYNKQGLYSSVICPGFVMTNLTFGILPSFPTFLWTLFMPIFWLIRIFTNTFTLNAYNGAEALVWLFTQKPESLDPKAKYHSLTSGLGNSYTQARKMDIDLEASEALYEKLLQLESELFDDESDPFELLKQAEVKKKEAGAPGAAKTAAQAAKQPRKESQKDRKAPLVDKKEESQAPVPLKKDGAGMRRMGRKPEGDGSRPQGGQGEGRPPTDRRPVDRRPPRRFERPAGDSGEKPEGGEFSVEKPLGDRPMRGRGGGRGGRGSRGRGMGRSDGFDSRGKREFDRHSGSDRSSLKGEEKRGGSGSHNWGTVKDELNELDQSNVTEENPEGEEHPPADSENKENEAEEVKDEGPKEMTLDEWKAMQDKERAKVEFNIRKANEGADWNKGFVLHKSKAEDKKGDLIDPETEDSKAEDEHHFRKPANDITSQLEINFGDLGRPGRGRGGPRGGRGGRGRGAPGDTSRPVRRTDKSSASVPNVDDPEAFPALA</sequence>
<evidence type="ECO:0000313" key="2">
    <source>
        <dbReference type="Proteomes" id="UP000831701"/>
    </source>
</evidence>
<proteinExistence type="predicted"/>
<evidence type="ECO:0000313" key="1">
    <source>
        <dbReference type="EMBL" id="KAI3368926.1"/>
    </source>
</evidence>
<organism evidence="1 2">
    <name type="scientific">Scortum barcoo</name>
    <name type="common">barcoo grunter</name>
    <dbReference type="NCBI Taxonomy" id="214431"/>
    <lineage>
        <taxon>Eukaryota</taxon>
        <taxon>Metazoa</taxon>
        <taxon>Chordata</taxon>
        <taxon>Craniata</taxon>
        <taxon>Vertebrata</taxon>
        <taxon>Euteleostomi</taxon>
        <taxon>Actinopterygii</taxon>
        <taxon>Neopterygii</taxon>
        <taxon>Teleostei</taxon>
        <taxon>Neoteleostei</taxon>
        <taxon>Acanthomorphata</taxon>
        <taxon>Eupercaria</taxon>
        <taxon>Centrarchiformes</taxon>
        <taxon>Terapontoidei</taxon>
        <taxon>Terapontidae</taxon>
        <taxon>Scortum</taxon>
    </lineage>
</organism>
<reference evidence="1" key="1">
    <citation type="submission" date="2022-04" db="EMBL/GenBank/DDBJ databases">
        <title>Jade perch genome.</title>
        <authorList>
            <person name="Chao B."/>
        </authorList>
    </citation>
    <scope>NUCLEOTIDE SEQUENCE</scope>
    <source>
        <strain evidence="1">CB-2022</strain>
    </source>
</reference>
<dbReference type="EMBL" id="CM041538">
    <property type="protein sequence ID" value="KAI3368926.1"/>
    <property type="molecule type" value="Genomic_DNA"/>
</dbReference>
<protein>
    <submittedName>
        <fullName evidence="1">Uncharacterized protein</fullName>
    </submittedName>
</protein>
<gene>
    <name evidence="1" type="ORF">L3Q82_025902</name>
</gene>
<accession>A0ACB8WMF0</accession>
<feature type="non-terminal residue" evidence="1">
    <location>
        <position position="1"/>
    </location>
</feature>